<dbReference type="InterPro" id="IPR051055">
    <property type="entry name" value="PIF1_helicase"/>
</dbReference>
<dbReference type="PANTHER" id="PTHR47642">
    <property type="entry name" value="ATP-DEPENDENT DNA HELICASE"/>
    <property type="match status" value="1"/>
</dbReference>
<reference evidence="1" key="1">
    <citation type="journal article" date="2020" name="Cell">
        <title>Large-Scale Comparative Analyses of Tick Genomes Elucidate Their Genetic Diversity and Vector Capacities.</title>
        <authorList>
            <consortium name="Tick Genome and Microbiome Consortium (TIGMIC)"/>
            <person name="Jia N."/>
            <person name="Wang J."/>
            <person name="Shi W."/>
            <person name="Du L."/>
            <person name="Sun Y."/>
            <person name="Zhan W."/>
            <person name="Jiang J.F."/>
            <person name="Wang Q."/>
            <person name="Zhang B."/>
            <person name="Ji P."/>
            <person name="Bell-Sakyi L."/>
            <person name="Cui X.M."/>
            <person name="Yuan T.T."/>
            <person name="Jiang B.G."/>
            <person name="Yang W.F."/>
            <person name="Lam T.T."/>
            <person name="Chang Q.C."/>
            <person name="Ding S.J."/>
            <person name="Wang X.J."/>
            <person name="Zhu J.G."/>
            <person name="Ruan X.D."/>
            <person name="Zhao L."/>
            <person name="Wei J.T."/>
            <person name="Ye R.Z."/>
            <person name="Que T.C."/>
            <person name="Du C.H."/>
            <person name="Zhou Y.H."/>
            <person name="Cheng J.X."/>
            <person name="Dai P.F."/>
            <person name="Guo W.B."/>
            <person name="Han X.H."/>
            <person name="Huang E.J."/>
            <person name="Li L.F."/>
            <person name="Wei W."/>
            <person name="Gao Y.C."/>
            <person name="Liu J.Z."/>
            <person name="Shao H.Z."/>
            <person name="Wang X."/>
            <person name="Wang C.C."/>
            <person name="Yang T.C."/>
            <person name="Huo Q.B."/>
            <person name="Li W."/>
            <person name="Chen H.Y."/>
            <person name="Chen S.E."/>
            <person name="Zhou L.G."/>
            <person name="Ni X.B."/>
            <person name="Tian J.H."/>
            <person name="Sheng Y."/>
            <person name="Liu T."/>
            <person name="Pan Y.S."/>
            <person name="Xia L.Y."/>
            <person name="Li J."/>
            <person name="Zhao F."/>
            <person name="Cao W.C."/>
        </authorList>
    </citation>
    <scope>NUCLEOTIDE SEQUENCE</scope>
    <source>
        <strain evidence="1">Rsan-2018</strain>
    </source>
</reference>
<keyword evidence="2" id="KW-1185">Reference proteome</keyword>
<reference evidence="1" key="2">
    <citation type="submission" date="2021-09" db="EMBL/GenBank/DDBJ databases">
        <authorList>
            <person name="Jia N."/>
            <person name="Wang J."/>
            <person name="Shi W."/>
            <person name="Du L."/>
            <person name="Sun Y."/>
            <person name="Zhan W."/>
            <person name="Jiang J."/>
            <person name="Wang Q."/>
            <person name="Zhang B."/>
            <person name="Ji P."/>
            <person name="Sakyi L.B."/>
            <person name="Cui X."/>
            <person name="Yuan T."/>
            <person name="Jiang B."/>
            <person name="Yang W."/>
            <person name="Lam T.T.-Y."/>
            <person name="Chang Q."/>
            <person name="Ding S."/>
            <person name="Wang X."/>
            <person name="Zhu J."/>
            <person name="Ruan X."/>
            <person name="Zhao L."/>
            <person name="Wei J."/>
            <person name="Que T."/>
            <person name="Du C."/>
            <person name="Cheng J."/>
            <person name="Dai P."/>
            <person name="Han X."/>
            <person name="Huang E."/>
            <person name="Gao Y."/>
            <person name="Liu J."/>
            <person name="Shao H."/>
            <person name="Ye R."/>
            <person name="Li L."/>
            <person name="Wei W."/>
            <person name="Wang X."/>
            <person name="Wang C."/>
            <person name="Huo Q."/>
            <person name="Li W."/>
            <person name="Guo W."/>
            <person name="Chen H."/>
            <person name="Chen S."/>
            <person name="Zhou L."/>
            <person name="Zhou L."/>
            <person name="Ni X."/>
            <person name="Tian J."/>
            <person name="Zhou Y."/>
            <person name="Sheng Y."/>
            <person name="Liu T."/>
            <person name="Pan Y."/>
            <person name="Xia L."/>
            <person name="Li J."/>
            <person name="Zhao F."/>
            <person name="Cao W."/>
        </authorList>
    </citation>
    <scope>NUCLEOTIDE SEQUENCE</scope>
    <source>
        <strain evidence="1">Rsan-2018</strain>
        <tissue evidence="1">Larvae</tissue>
    </source>
</reference>
<protein>
    <submittedName>
        <fullName evidence="1">Uncharacterized protein</fullName>
    </submittedName>
</protein>
<dbReference type="VEuPathDB" id="VectorBase:RSAN_037026"/>
<gene>
    <name evidence="1" type="ORF">HPB52_011514</name>
</gene>
<evidence type="ECO:0000313" key="1">
    <source>
        <dbReference type="EMBL" id="KAH7983367.1"/>
    </source>
</evidence>
<accession>A0A9D4YNG1</accession>
<dbReference type="EMBL" id="JABSTV010001245">
    <property type="protein sequence ID" value="KAH7983367.1"/>
    <property type="molecule type" value="Genomic_DNA"/>
</dbReference>
<proteinExistence type="predicted"/>
<dbReference type="Proteomes" id="UP000821837">
    <property type="component" value="Chromosome 1"/>
</dbReference>
<dbReference type="AlphaFoldDB" id="A0A9D4YNG1"/>
<evidence type="ECO:0000313" key="2">
    <source>
        <dbReference type="Proteomes" id="UP000821837"/>
    </source>
</evidence>
<comment type="caution">
    <text evidence="1">The sequence shown here is derived from an EMBL/GenBank/DDBJ whole genome shotgun (WGS) entry which is preliminary data.</text>
</comment>
<name>A0A9D4YNG1_RHISA</name>
<sequence length="622" mass="71007">MSELHNDHLLQLIEKLKEPVEERRRNVEDMHSLYKASLVNNDPVVCALFFDKTRPAPQEDLSDDMPCSVALVNRLMSPGYQPSLSASRDNTRKVCRFNAPFWPMSETRILTPTLKHEGNTLELKALREKYKNMHCKLEEVQYASIDEFWQNNGIATEEEYIRVLKAGITPPHNLCQERAPPAIPSVLNSNMDLQLIVDAYSCAAYVVDYVNKPNRGFSNLHTALADIEKHHPNLALGKLVAEPGVRVLNGVEISTLEAAWILLRLGMSDSSRQIAFIPTMHPDERVRVRKQQRELQDEDDDSTDVWKLNVVQKYEDRPEEMADVCLADFVAHYTYNHQRGEYRRRKVPRIIRYRAYRKDDTDDFMREMVTLFHPSLYETHLDQIVAKKKQFEGNISGEDLKEMCRELLQQNVIEHQQQEQVVVREESVLSVDRAENVDIAHATSACGAGNTCSERSFIARSCQIGNPSESSSRGQQDAARTFTVNLLKDTYTGSILAHVPQATLMSLWQQRGRPPLLSGASPCTSALKITMKKDDGGLRHSDLNTYRCVFRDVKAILVDEVSMMGSEVLVKVDDRLRLVGADVRKKHTESLRNKYQAMHQALEMTDSMAQFWEHPGIMDKAE</sequence>
<organism evidence="1 2">
    <name type="scientific">Rhipicephalus sanguineus</name>
    <name type="common">Brown dog tick</name>
    <name type="synonym">Ixodes sanguineus</name>
    <dbReference type="NCBI Taxonomy" id="34632"/>
    <lineage>
        <taxon>Eukaryota</taxon>
        <taxon>Metazoa</taxon>
        <taxon>Ecdysozoa</taxon>
        <taxon>Arthropoda</taxon>
        <taxon>Chelicerata</taxon>
        <taxon>Arachnida</taxon>
        <taxon>Acari</taxon>
        <taxon>Parasitiformes</taxon>
        <taxon>Ixodida</taxon>
        <taxon>Ixodoidea</taxon>
        <taxon>Ixodidae</taxon>
        <taxon>Rhipicephalinae</taxon>
        <taxon>Rhipicephalus</taxon>
        <taxon>Rhipicephalus</taxon>
    </lineage>
</organism>
<dbReference type="PANTHER" id="PTHR47642:SF5">
    <property type="entry name" value="ATP-DEPENDENT DNA HELICASE"/>
    <property type="match status" value="1"/>
</dbReference>